<protein>
    <submittedName>
        <fullName evidence="1">Type VII secretion-associated protein</fullName>
    </submittedName>
</protein>
<dbReference type="Proteomes" id="UP001190466">
    <property type="component" value="Chromosome"/>
</dbReference>
<sequence length="380" mass="39499">MTRVAVCELGPVAVRRLDPEPMVVDPVLAAAALQAGDDPMTVVGDRAVRTAAVWRQILATLLGDATEAWLIHPSWWPVTRPAMVAELAAAVVGEVTTRPRADGIEPGSMLVEIAPQLVLVAGGEGGLRAESRAGPPDELAARVTETALAEGPRRVALDAPADVPGAAALGDLITARLRAAGATVSRVDPRRWADSDEPVVPAARRARPRLRWAAALGLGTVLAGTAWLTVSGAGPEAAPTVALVEGRISADIPDGWSVRRVTGGPGSARLEVAAPGEYGAVLHITQAVVPDGDLSSVAATLRAALREQPPGVFVDFNPTDRRAARPAITYREVRPGGDIEWTVLVDDGIRVGVGCQGPPEAARQLRIACDAAIGSARRIR</sequence>
<dbReference type="InterPro" id="IPR023840">
    <property type="entry name" value="T7SS_Rv3446c"/>
</dbReference>
<reference evidence="1 2" key="1">
    <citation type="submission" date="2023-08" db="EMBL/GenBank/DDBJ databases">
        <authorList>
            <person name="Folkvardsen B D."/>
            <person name="Norman A."/>
        </authorList>
    </citation>
    <scope>NUCLEOTIDE SEQUENCE [LARGE SCALE GENOMIC DNA]</scope>
    <source>
        <strain evidence="1 2">Mu0050</strain>
    </source>
</reference>
<dbReference type="EMBL" id="OY726395">
    <property type="protein sequence ID" value="CAJ1585158.1"/>
    <property type="molecule type" value="Genomic_DNA"/>
</dbReference>
<organism evidence="1 2">
    <name type="scientific">[Mycobacterium] wendilense</name>
    <dbReference type="NCBI Taxonomy" id="3064284"/>
    <lineage>
        <taxon>Bacteria</taxon>
        <taxon>Bacillati</taxon>
        <taxon>Actinomycetota</taxon>
        <taxon>Actinomycetes</taxon>
        <taxon>Mycobacteriales</taxon>
        <taxon>Mycobacteriaceae</taxon>
        <taxon>Mycolicibacter</taxon>
    </lineage>
</organism>
<evidence type="ECO:0000313" key="1">
    <source>
        <dbReference type="EMBL" id="CAJ1585158.1"/>
    </source>
</evidence>
<evidence type="ECO:0000313" key="2">
    <source>
        <dbReference type="Proteomes" id="UP001190466"/>
    </source>
</evidence>
<proteinExistence type="predicted"/>
<keyword evidence="2" id="KW-1185">Reference proteome</keyword>
<dbReference type="NCBIfam" id="TIGR03931">
    <property type="entry name" value="T7SS_Rv3446c"/>
    <property type="match status" value="1"/>
</dbReference>
<dbReference type="RefSeq" id="WP_316510879.1">
    <property type="nucleotide sequence ID" value="NZ_OY726395.1"/>
</dbReference>
<gene>
    <name evidence="1" type="ORF">MU0050_003561</name>
</gene>
<accession>A0ABM9MH60</accession>
<name>A0ABM9MH60_9MYCO</name>